<dbReference type="PANTHER" id="PTHR11877">
    <property type="entry name" value="HYDROXYMETHYLGLUTARYL-COA SYNTHASE"/>
    <property type="match status" value="1"/>
</dbReference>
<evidence type="ECO:0000256" key="2">
    <source>
        <dbReference type="ARBA" id="ARBA00022679"/>
    </source>
</evidence>
<dbReference type="PIRSF" id="PIRSF000451">
    <property type="entry name" value="PKS_III"/>
    <property type="match status" value="1"/>
</dbReference>
<dbReference type="InterPro" id="IPR013601">
    <property type="entry name" value="FAE1_typ3_polyketide_synth"/>
</dbReference>
<evidence type="ECO:0000313" key="5">
    <source>
        <dbReference type="EMBL" id="WFD11279.1"/>
    </source>
</evidence>
<reference evidence="5 6" key="1">
    <citation type="submission" date="2023-03" db="EMBL/GenBank/DDBJ databases">
        <title>Complete genome sequence of Tepidibacter sp. SWIR-1, isolated from a deep-sea hydrothermal vent.</title>
        <authorList>
            <person name="Li X."/>
        </authorList>
    </citation>
    <scope>NUCLEOTIDE SEQUENCE [LARGE SCALE GENOMIC DNA]</scope>
    <source>
        <strain evidence="5 6">SWIR-1</strain>
    </source>
</reference>
<sequence>MQTYISKPEVGFPKLEIKNNAEMMEILGLQDSRKLRILFKKGGIDKKFSTYNFKENKYNEDMTKMCFKSIKKLFINNKITAKDIDCIITCSNSVDQQLPGLSSRLFSEIDFNKSIHNYPIFGLGCGSFISAINLSKTLLKDDNINNILVVCCEAQAITYLDNLDPNDNGQLMSLTIFGDGASSTLITKDNSFNNNCLQVIDTKISTHYSNSMSMANNKIHLDEKLLENISPHIYKLVSSLLEEHDLKKEDIKHWVMHSGGKKILAGVKKLFDLSDDQMQPSLQVYKEYGNISCASVPVGLNRLCTLSEQKEYIKAPGDLGIVLGFGSGFFLGASLVKYL</sequence>
<name>A0ABY8EHN9_9FIRM</name>
<feature type="domain" description="Chalcone/stilbene synthase C-terminal" evidence="3">
    <location>
        <begin position="216"/>
        <end position="336"/>
    </location>
</feature>
<dbReference type="Gene3D" id="3.40.47.10">
    <property type="match status" value="2"/>
</dbReference>
<comment type="similarity">
    <text evidence="1">Belongs to the thiolase-like superfamily. Chalcone/stilbene synthases family.</text>
</comment>
<dbReference type="SUPFAM" id="SSF53901">
    <property type="entry name" value="Thiolase-like"/>
    <property type="match status" value="1"/>
</dbReference>
<dbReference type="InterPro" id="IPR012328">
    <property type="entry name" value="Chalcone/stilbene_synt_C"/>
</dbReference>
<dbReference type="Pfam" id="PF08392">
    <property type="entry name" value="FAE1_CUT1_RppA"/>
    <property type="match status" value="1"/>
</dbReference>
<accession>A0ABY8EHN9</accession>
<evidence type="ECO:0000259" key="3">
    <source>
        <dbReference type="Pfam" id="PF02797"/>
    </source>
</evidence>
<dbReference type="InterPro" id="IPR016039">
    <property type="entry name" value="Thiolase-like"/>
</dbReference>
<dbReference type="PANTHER" id="PTHR11877:SF46">
    <property type="entry name" value="TYPE III POLYKETIDE SYNTHASE A"/>
    <property type="match status" value="1"/>
</dbReference>
<protein>
    <submittedName>
        <fullName evidence="5">3-oxoacyl-[acyl-carrier-protein] synthase III C-terminal domain-containing protein</fullName>
    </submittedName>
</protein>
<dbReference type="Proteomes" id="UP001222800">
    <property type="component" value="Chromosome"/>
</dbReference>
<dbReference type="RefSeq" id="WP_277733302.1">
    <property type="nucleotide sequence ID" value="NZ_CP120733.1"/>
</dbReference>
<keyword evidence="6" id="KW-1185">Reference proteome</keyword>
<evidence type="ECO:0000313" key="6">
    <source>
        <dbReference type="Proteomes" id="UP001222800"/>
    </source>
</evidence>
<evidence type="ECO:0000259" key="4">
    <source>
        <dbReference type="Pfam" id="PF08392"/>
    </source>
</evidence>
<organism evidence="5 6">
    <name type="scientific">Tepidibacter hydrothermalis</name>
    <dbReference type="NCBI Taxonomy" id="3036126"/>
    <lineage>
        <taxon>Bacteria</taxon>
        <taxon>Bacillati</taxon>
        <taxon>Bacillota</taxon>
        <taxon>Clostridia</taxon>
        <taxon>Peptostreptococcales</taxon>
        <taxon>Peptostreptococcaceae</taxon>
        <taxon>Tepidibacter</taxon>
    </lineage>
</organism>
<proteinExistence type="inferred from homology"/>
<keyword evidence="2" id="KW-0808">Transferase</keyword>
<feature type="domain" description="FAE" evidence="4">
    <location>
        <begin position="58"/>
        <end position="207"/>
    </location>
</feature>
<dbReference type="Pfam" id="PF02797">
    <property type="entry name" value="Chal_sti_synt_C"/>
    <property type="match status" value="1"/>
</dbReference>
<gene>
    <name evidence="5" type="ORF">P4S50_04165</name>
</gene>
<dbReference type="InterPro" id="IPR011141">
    <property type="entry name" value="Polyketide_synthase_type-III"/>
</dbReference>
<dbReference type="EMBL" id="CP120733">
    <property type="protein sequence ID" value="WFD11279.1"/>
    <property type="molecule type" value="Genomic_DNA"/>
</dbReference>
<evidence type="ECO:0000256" key="1">
    <source>
        <dbReference type="ARBA" id="ARBA00005531"/>
    </source>
</evidence>